<dbReference type="AlphaFoldDB" id="A0A437R218"/>
<gene>
    <name evidence="1" type="ORF">EOE67_04255</name>
</gene>
<comment type="caution">
    <text evidence="1">The sequence shown here is derived from an EMBL/GenBank/DDBJ whole genome shotgun (WGS) entry which is preliminary data.</text>
</comment>
<name>A0A437R218_9GAMM</name>
<proteinExistence type="predicted"/>
<dbReference type="OrthoDB" id="6495687at2"/>
<reference evidence="1 2" key="1">
    <citation type="submission" date="2019-01" db="EMBL/GenBank/DDBJ databases">
        <authorList>
            <person name="Chen W.-M."/>
        </authorList>
    </citation>
    <scope>NUCLEOTIDE SEQUENCE [LARGE SCALE GENOMIC DNA]</scope>
    <source>
        <strain evidence="1 2">KYPC3</strain>
    </source>
</reference>
<sequence length="424" mass="47875">MSPLLLICLLQPAIDPALEPALPAFLATDLPEVLAKPHPTAASNGTATDWQLSAELALSRQQRHWQSRLALDSRFSHNSDDQSAYVRWNSRLDGFGGTSDSDDNSAAVMSWKELYVGYRWNDSWLTELGRINQKNGVARGYNPTDFFAGNAVRAVISQQPAVLREQRLGSLMLRQQWLGDAQSVTLLWSPQLATQPDDATFSPDWARTNAVARWQISAEQQLYTGWTLGLLSYQSKNAEPQYGLNLSGALNERWLYHLEAATGSQPQFIVPPDSAWHASDIAANVNAGSTASRVATGVSYSLELPLTLTLEWQYDDAAAGRHDWQQLLELPALWQQYLQQRQGQQPTRQALLFQAQSQQWWPGFDWSCLWLHDLQDNSDMLLTELTWMKPEYDIVLQWQWAPGPTRSHFGAASSQLQLLLRYYF</sequence>
<accession>A0A437R218</accession>
<evidence type="ECO:0000313" key="2">
    <source>
        <dbReference type="Proteomes" id="UP000283077"/>
    </source>
</evidence>
<organism evidence="1 2">
    <name type="scientific">Rheinheimera riviphila</name>
    <dbReference type="NCBI Taxonomy" id="1834037"/>
    <lineage>
        <taxon>Bacteria</taxon>
        <taxon>Pseudomonadati</taxon>
        <taxon>Pseudomonadota</taxon>
        <taxon>Gammaproteobacteria</taxon>
        <taxon>Chromatiales</taxon>
        <taxon>Chromatiaceae</taxon>
        <taxon>Rheinheimera</taxon>
    </lineage>
</organism>
<evidence type="ECO:0000313" key="1">
    <source>
        <dbReference type="EMBL" id="RVU40798.1"/>
    </source>
</evidence>
<protein>
    <submittedName>
        <fullName evidence="1">Uncharacterized protein</fullName>
    </submittedName>
</protein>
<keyword evidence="2" id="KW-1185">Reference proteome</keyword>
<dbReference type="RefSeq" id="WP_127697810.1">
    <property type="nucleotide sequence ID" value="NZ_SACS01000003.1"/>
</dbReference>
<dbReference type="EMBL" id="SACS01000003">
    <property type="protein sequence ID" value="RVU40798.1"/>
    <property type="molecule type" value="Genomic_DNA"/>
</dbReference>
<dbReference type="Proteomes" id="UP000283077">
    <property type="component" value="Unassembled WGS sequence"/>
</dbReference>